<dbReference type="RefSeq" id="WP_121899966.1">
    <property type="nucleotide sequence ID" value="NZ_REFW01000001.1"/>
</dbReference>
<keyword evidence="2" id="KW-0378">Hydrolase</keyword>
<evidence type="ECO:0000313" key="3">
    <source>
        <dbReference type="Proteomes" id="UP000275256"/>
    </source>
</evidence>
<dbReference type="InterPro" id="IPR051453">
    <property type="entry name" value="MBL_Glyoxalase_II"/>
</dbReference>
<accession>A0A3M0GJV3</accession>
<keyword evidence="3" id="KW-1185">Reference proteome</keyword>
<evidence type="ECO:0000259" key="1">
    <source>
        <dbReference type="SMART" id="SM00849"/>
    </source>
</evidence>
<feature type="domain" description="Metallo-beta-lactamase" evidence="1">
    <location>
        <begin position="22"/>
        <end position="186"/>
    </location>
</feature>
<dbReference type="Pfam" id="PF00753">
    <property type="entry name" value="Lactamase_B"/>
    <property type="match status" value="1"/>
</dbReference>
<comment type="caution">
    <text evidence="2">The sequence shown here is derived from an EMBL/GenBank/DDBJ whole genome shotgun (WGS) entry which is preliminary data.</text>
</comment>
<dbReference type="OrthoDB" id="2971563at2"/>
<dbReference type="GO" id="GO:0016787">
    <property type="term" value="F:hydrolase activity"/>
    <property type="evidence" value="ECO:0007669"/>
    <property type="project" value="UniProtKB-KW"/>
</dbReference>
<dbReference type="Gene3D" id="3.60.15.10">
    <property type="entry name" value="Ribonuclease Z/Hydroxyacylglutathione hydrolase-like"/>
    <property type="match status" value="1"/>
</dbReference>
<dbReference type="SMART" id="SM00849">
    <property type="entry name" value="Lactamase_B"/>
    <property type="match status" value="1"/>
</dbReference>
<dbReference type="InterPro" id="IPR036866">
    <property type="entry name" value="RibonucZ/Hydroxyglut_hydro"/>
</dbReference>
<dbReference type="Proteomes" id="UP000275256">
    <property type="component" value="Unassembled WGS sequence"/>
</dbReference>
<proteinExistence type="predicted"/>
<dbReference type="SUPFAM" id="SSF56281">
    <property type="entry name" value="Metallo-hydrolase/oxidoreductase"/>
    <property type="match status" value="1"/>
</dbReference>
<dbReference type="EMBL" id="REFW01000001">
    <property type="protein sequence ID" value="RMB61419.1"/>
    <property type="molecule type" value="Genomic_DNA"/>
</dbReference>
<dbReference type="AlphaFoldDB" id="A0A3M0GJV3"/>
<organism evidence="2 3">
    <name type="scientific">Tessaracoccus antarcticus</name>
    <dbReference type="NCBI Taxonomy" id="2479848"/>
    <lineage>
        <taxon>Bacteria</taxon>
        <taxon>Bacillati</taxon>
        <taxon>Actinomycetota</taxon>
        <taxon>Actinomycetes</taxon>
        <taxon>Propionibacteriales</taxon>
        <taxon>Propionibacteriaceae</taxon>
        <taxon>Tessaracoccus</taxon>
    </lineage>
</organism>
<name>A0A3M0GJV3_9ACTN</name>
<protein>
    <submittedName>
        <fullName evidence="2">MBL fold metallo-hydrolase</fullName>
    </submittedName>
</protein>
<dbReference type="PANTHER" id="PTHR46233:SF4">
    <property type="entry name" value="METALLO-BETA-LACTAMASE DOMAIN-CONTAINING PROTEIN"/>
    <property type="match status" value="1"/>
</dbReference>
<gene>
    <name evidence="2" type="ORF">EAX62_01820</name>
</gene>
<reference evidence="2 3" key="1">
    <citation type="submission" date="2018-10" db="EMBL/GenBank/DDBJ databases">
        <title>Tessaracoccus antarcticuss sp. nov., isolated from sediment.</title>
        <authorList>
            <person name="Zhou L.Y."/>
            <person name="Du Z.J."/>
        </authorList>
    </citation>
    <scope>NUCLEOTIDE SEQUENCE [LARGE SCALE GENOMIC DNA]</scope>
    <source>
        <strain evidence="2 3">JDX10</strain>
    </source>
</reference>
<dbReference type="InterPro" id="IPR001279">
    <property type="entry name" value="Metallo-B-lactamas"/>
</dbReference>
<sequence length="207" mass="22288">MAEIHRLVTAGNHDPQGPPVHENNVWLVGDEREVLVIDPAHDAQAVADAVAGRSVVAVLLTHGHWDHVRAARDFAALVGDPTIHLSPEDQFLWADSHGDSPFEPLLEDKVFDVAGTRLRVVGTPGHTPGSMSVSAPDLHAVFTGDTLFQGGPGATRWDYSSFERIIASIQSQLFTLPDDTVVHTGHGPSTSIGVEAAHLAEWVERGW</sequence>
<dbReference type="PANTHER" id="PTHR46233">
    <property type="entry name" value="HYDROXYACYLGLUTATHIONE HYDROLASE GLOC"/>
    <property type="match status" value="1"/>
</dbReference>
<evidence type="ECO:0000313" key="2">
    <source>
        <dbReference type="EMBL" id="RMB61419.1"/>
    </source>
</evidence>
<dbReference type="CDD" id="cd06262">
    <property type="entry name" value="metallo-hydrolase-like_MBL-fold"/>
    <property type="match status" value="1"/>
</dbReference>